<accession>A0ACC7MBX7</accession>
<evidence type="ECO:0000313" key="2">
    <source>
        <dbReference type="Proteomes" id="UP001168096"/>
    </source>
</evidence>
<evidence type="ECO:0000313" key="1">
    <source>
        <dbReference type="EMBL" id="MFJ1469552.1"/>
    </source>
</evidence>
<dbReference type="EMBL" id="JASNRB020000010">
    <property type="protein sequence ID" value="MFJ1469552.1"/>
    <property type="molecule type" value="Genomic_DNA"/>
</dbReference>
<comment type="caution">
    <text evidence="1">The sequence shown here is derived from an EMBL/GenBank/DDBJ whole genome shotgun (WGS) entry which is preliminary data.</text>
</comment>
<dbReference type="Proteomes" id="UP001168096">
    <property type="component" value="Unassembled WGS sequence"/>
</dbReference>
<keyword evidence="2" id="KW-1185">Reference proteome</keyword>
<proteinExistence type="predicted"/>
<sequence>MGLSSPGIGSGLDVNGLVSKLMAAESAPLDNYDKKTTDYQTKLQAYGKVSAAVGAFQGALTTLNSAGTFSALTSSSSNKDLLTASAGTGAVPGKYKINVSQLAQAQSLMTGGQASNMKQIGDGAKTTLTFQFGSIGGGTFGVAGSALSLASAASGIATGSLTINGTAISTNGTTRSARDLASAINDETDTTGVTAKAGITSTSATMFGTFGDVAVTSGNYALTVGGVQLASSDGSTTVTAASLDTALGTNTVKNQLAAANITFTGSAATHDLQFFAADGSNIDVTEAVSGTVTGGIGLAPGAANAGSDTTATAGITLSSKDGSQILVGGNNPGAAGLTAGSAGSYLGAGFTQDGAQASGTVTLDTKDQTLQGIRDAINKANVGVTATIVSDGSANPYHLVITSNRTGEKSAMKISVDGADGGPVNAGIASMLAYDPNGTQALTQTSGAQDTKLTMNGIAVSSADTTVDDVIQGVSLDLSSTGSTTLTVSQDKSSVTDAINGFVKAYNDLNKTIGGLTSYNADTKTGGPLQGDSAVRSIQTQLRRALGTQVEGLNSNLTNLGQIGVAFQKDGSLAVDSTKLNNAMSSNFSGISGLFAAVGAASDGNITFDKSTAATKPGEYAVNVTHMATQGMLTGANPLSGSTIIAPNTTWTVTLNQTDPATDTKVQNIKVPSGTYTNDQLASMLRAAINGNSVFANAGDAVETSVDGTGHLSISSSKYGSTSNISIVGVTGTAVSDLFGGATPAVGTDIEGTIGSVAATGNGQSLTAAAGSPAAGIQITVKSGAAGDRGTVTFSQGYAYQLTNLASSFTGKDSILNSKTDGLNASIKAVAKQRDAFSDHLTQLEAMYRKQFTSLDTMLQSMQSTQSYLTQQLAALAANR</sequence>
<keyword evidence="1" id="KW-0966">Cell projection</keyword>
<organism evidence="1 2">
    <name type="scientific">Massilia orientalis</name>
    <dbReference type="NCBI Taxonomy" id="3050128"/>
    <lineage>
        <taxon>Bacteria</taxon>
        <taxon>Pseudomonadati</taxon>
        <taxon>Pseudomonadota</taxon>
        <taxon>Betaproteobacteria</taxon>
        <taxon>Burkholderiales</taxon>
        <taxon>Oxalobacteraceae</taxon>
        <taxon>Telluria group</taxon>
        <taxon>Massilia</taxon>
    </lineage>
</organism>
<keyword evidence="1" id="KW-0282">Flagellum</keyword>
<protein>
    <submittedName>
        <fullName evidence="1">Flagellar filament capping protein FliD</fullName>
    </submittedName>
</protein>
<gene>
    <name evidence="1" type="primary">fliD</name>
    <name evidence="1" type="ORF">QPK29_017715</name>
</gene>
<name>A0ACC7MBX7_9BURK</name>
<reference evidence="1" key="1">
    <citation type="submission" date="2024-11" db="EMBL/GenBank/DDBJ databases">
        <title>Description of Massilia orientalis sp. nov., isolated from rhizosphere soil of Ageratina adenophora.</title>
        <authorList>
            <person name="Wang Y."/>
        </authorList>
    </citation>
    <scope>NUCLEOTIDE SEQUENCE</scope>
    <source>
        <strain evidence="1">YIM B02787</strain>
    </source>
</reference>
<keyword evidence="1" id="KW-0969">Cilium</keyword>